<dbReference type="EMBL" id="CP000910">
    <property type="protein sequence ID" value="ABY25096.1"/>
    <property type="molecule type" value="Genomic_DNA"/>
</dbReference>
<reference evidence="2" key="1">
    <citation type="journal article" date="2008" name="J. Bacteriol.">
        <title>Genome sequence of the fish pathogen Renibacterium salmoninarum suggests reductive evolution away from an environmental Arthrobacter ancestor.</title>
        <authorList>
            <person name="Wiens G.D."/>
            <person name="Rockey D.D."/>
            <person name="Wu Z."/>
            <person name="Chang J."/>
            <person name="Levy R."/>
            <person name="Crane S."/>
            <person name="Chen D.S."/>
            <person name="Capri G.R."/>
            <person name="Burnett J.R."/>
            <person name="Sudheesh P.S."/>
            <person name="Schipma M.J."/>
            <person name="Burd H."/>
            <person name="Bhattacharyya A."/>
            <person name="Rhodes L.D."/>
            <person name="Kaul R."/>
            <person name="Strom M.S."/>
        </authorList>
    </citation>
    <scope>NUCLEOTIDE SEQUENCE [LARGE SCALE GENOMIC DNA]</scope>
    <source>
        <strain evidence="2">ATCC 33209 / DSM 20767 / JCM 11484 / NBRC 15589 / NCIMB 2235</strain>
    </source>
</reference>
<keyword evidence="2" id="KW-1185">Reference proteome</keyword>
<dbReference type="Proteomes" id="UP000002007">
    <property type="component" value="Chromosome"/>
</dbReference>
<sequence>MKSTLVIRVSALPVKAALVCWNTGLFGGISAAFCGMPGSGPYITRSTLSVESEPSFEPPRPGMPVTEMRSATEAPGAILWAESSVSILGCHGLSVVSAATPNRDCHGLT</sequence>
<organism evidence="1 2">
    <name type="scientific">Renibacterium salmoninarum (strain ATCC 33209 / DSM 20767 / JCM 11484 / NBRC 15589 / NCIMB 2235)</name>
    <dbReference type="NCBI Taxonomy" id="288705"/>
    <lineage>
        <taxon>Bacteria</taxon>
        <taxon>Bacillati</taxon>
        <taxon>Actinomycetota</taxon>
        <taxon>Actinomycetes</taxon>
        <taxon>Micrococcales</taxon>
        <taxon>Micrococcaceae</taxon>
        <taxon>Renibacterium</taxon>
    </lineage>
</organism>
<evidence type="ECO:0000313" key="2">
    <source>
        <dbReference type="Proteomes" id="UP000002007"/>
    </source>
</evidence>
<protein>
    <submittedName>
        <fullName evidence="1">Uncharacterized protein</fullName>
    </submittedName>
</protein>
<proteinExistence type="predicted"/>
<evidence type="ECO:0000313" key="1">
    <source>
        <dbReference type="EMBL" id="ABY25096.1"/>
    </source>
</evidence>
<dbReference type="STRING" id="288705.RSal33209_3386"/>
<accession>A9WV75</accession>
<gene>
    <name evidence="1" type="ordered locus">RSal33209_3386</name>
</gene>
<name>A9WV75_RENSM</name>
<dbReference type="AlphaFoldDB" id="A9WV75"/>
<dbReference type="HOGENOM" id="CLU_2181774_0_0_11"/>
<dbReference type="KEGG" id="rsa:RSal33209_3386"/>